<accession>K0T0B4</accession>
<protein>
    <recommendedName>
        <fullName evidence="10">Stress-associated endoplasmic reticulum protein</fullName>
    </recommendedName>
</protein>
<evidence type="ECO:0000256" key="7">
    <source>
        <dbReference type="SAM" id="MobiDB-lite"/>
    </source>
</evidence>
<name>K0T0B4_THAOC</name>
<dbReference type="Proteomes" id="UP000266841">
    <property type="component" value="Unassembled WGS sequence"/>
</dbReference>
<evidence type="ECO:0000256" key="3">
    <source>
        <dbReference type="ARBA" id="ARBA00022692"/>
    </source>
</evidence>
<keyword evidence="5" id="KW-1133">Transmembrane helix</keyword>
<proteinExistence type="inferred from homology"/>
<feature type="region of interest" description="Disordered" evidence="7">
    <location>
        <begin position="17"/>
        <end position="41"/>
    </location>
</feature>
<keyword evidence="9" id="KW-1185">Reference proteome</keyword>
<comment type="similarity">
    <text evidence="2">Belongs to the RAMP4 family.</text>
</comment>
<keyword evidence="6" id="KW-0472">Membrane</keyword>
<evidence type="ECO:0008006" key="10">
    <source>
        <dbReference type="Google" id="ProtNLM"/>
    </source>
</evidence>
<dbReference type="GO" id="GO:0005789">
    <property type="term" value="C:endoplasmic reticulum membrane"/>
    <property type="evidence" value="ECO:0007669"/>
    <property type="project" value="UniProtKB-SubCell"/>
</dbReference>
<evidence type="ECO:0000313" key="9">
    <source>
        <dbReference type="Proteomes" id="UP000266841"/>
    </source>
</evidence>
<feature type="compositionally biased region" description="Basic and acidic residues" evidence="7">
    <location>
        <begin position="95"/>
        <end position="104"/>
    </location>
</feature>
<comment type="subcellular location">
    <subcellularLocation>
        <location evidence="1">Endoplasmic reticulum membrane</location>
        <topology evidence="1">Single-pass membrane protein</topology>
    </subcellularLocation>
</comment>
<feature type="region of interest" description="Disordered" evidence="7">
    <location>
        <begin position="78"/>
        <end position="112"/>
    </location>
</feature>
<dbReference type="InterPro" id="IPR010580">
    <property type="entry name" value="ER_stress-assoc"/>
</dbReference>
<evidence type="ECO:0000256" key="6">
    <source>
        <dbReference type="ARBA" id="ARBA00023136"/>
    </source>
</evidence>
<sequence length="292" mass="32425">MVRRRVCPAGERAWRTAGEEMETRLGSAPQSRPRRSSRPIPRTIFFQPGMKLASLEETPEPEATAVCLKVGSLNEDHASTWPRNGRPVRLGVDGGGERLPEGKKGPRGRSGADWSFRGGISAGLQCGCGNPGACREPSSFGTRFAFNPEKLTRSLPLLDQLWARVTMLRHAWLTASIFYRIDELLVHWKCNAAHTQQYQSSRTVWTGWTRDGNGEKTTQPAPRSIRNRTKKFDDNVTKRGHVPIGKAGEHSDDPPISKGLIAFFLFVVVGSSFVQVLRMFQTSVPDLGEDEN</sequence>
<dbReference type="AlphaFoldDB" id="K0T0B4"/>
<dbReference type="PANTHER" id="PTHR15601:SF0">
    <property type="entry name" value="GEO09675P1"/>
    <property type="match status" value="1"/>
</dbReference>
<dbReference type="Pfam" id="PF06624">
    <property type="entry name" value="RAMP4"/>
    <property type="match status" value="1"/>
</dbReference>
<dbReference type="PANTHER" id="PTHR15601">
    <property type="entry name" value="STRESS ASSOCIATED ENDOPLASMIC RETICULUM PROTEIN SERP1/RAMP4"/>
    <property type="match status" value="1"/>
</dbReference>
<gene>
    <name evidence="8" type="ORF">THAOC_07460</name>
</gene>
<evidence type="ECO:0000256" key="4">
    <source>
        <dbReference type="ARBA" id="ARBA00022824"/>
    </source>
</evidence>
<reference evidence="8 9" key="1">
    <citation type="journal article" date="2012" name="Genome Biol.">
        <title>Genome and low-iron response of an oceanic diatom adapted to chronic iron limitation.</title>
        <authorList>
            <person name="Lommer M."/>
            <person name="Specht M."/>
            <person name="Roy A.S."/>
            <person name="Kraemer L."/>
            <person name="Andreson R."/>
            <person name="Gutowska M.A."/>
            <person name="Wolf J."/>
            <person name="Bergner S.V."/>
            <person name="Schilhabel M.B."/>
            <person name="Klostermeier U.C."/>
            <person name="Beiko R.G."/>
            <person name="Rosenstiel P."/>
            <person name="Hippler M."/>
            <person name="Laroche J."/>
        </authorList>
    </citation>
    <scope>NUCLEOTIDE SEQUENCE [LARGE SCALE GENOMIC DNA]</scope>
    <source>
        <strain evidence="8 9">CCMP1005</strain>
    </source>
</reference>
<evidence type="ECO:0000313" key="8">
    <source>
        <dbReference type="EMBL" id="EJK71130.1"/>
    </source>
</evidence>
<comment type="caution">
    <text evidence="8">The sequence shown here is derived from an EMBL/GenBank/DDBJ whole genome shotgun (WGS) entry which is preliminary data.</text>
</comment>
<dbReference type="GO" id="GO:0030968">
    <property type="term" value="P:endoplasmic reticulum unfolded protein response"/>
    <property type="evidence" value="ECO:0007669"/>
    <property type="project" value="TreeGrafter"/>
</dbReference>
<keyword evidence="4" id="KW-0256">Endoplasmic reticulum</keyword>
<evidence type="ECO:0000256" key="2">
    <source>
        <dbReference type="ARBA" id="ARBA00005500"/>
    </source>
</evidence>
<dbReference type="EMBL" id="AGNL01007601">
    <property type="protein sequence ID" value="EJK71130.1"/>
    <property type="molecule type" value="Genomic_DNA"/>
</dbReference>
<keyword evidence="3" id="KW-0812">Transmembrane</keyword>
<evidence type="ECO:0000256" key="1">
    <source>
        <dbReference type="ARBA" id="ARBA00004389"/>
    </source>
</evidence>
<organism evidence="8 9">
    <name type="scientific">Thalassiosira oceanica</name>
    <name type="common">Marine diatom</name>
    <dbReference type="NCBI Taxonomy" id="159749"/>
    <lineage>
        <taxon>Eukaryota</taxon>
        <taxon>Sar</taxon>
        <taxon>Stramenopiles</taxon>
        <taxon>Ochrophyta</taxon>
        <taxon>Bacillariophyta</taxon>
        <taxon>Coscinodiscophyceae</taxon>
        <taxon>Thalassiosirophycidae</taxon>
        <taxon>Thalassiosirales</taxon>
        <taxon>Thalassiosiraceae</taxon>
        <taxon>Thalassiosira</taxon>
    </lineage>
</organism>
<evidence type="ECO:0000256" key="5">
    <source>
        <dbReference type="ARBA" id="ARBA00022989"/>
    </source>
</evidence>